<dbReference type="Pfam" id="PF01903">
    <property type="entry name" value="CbiX"/>
    <property type="match status" value="1"/>
</dbReference>
<name>A0A501X554_9GAMM</name>
<dbReference type="Gene3D" id="3.40.50.1400">
    <property type="match status" value="1"/>
</dbReference>
<dbReference type="PANTHER" id="PTHR33542">
    <property type="entry name" value="SIROHYDROCHLORIN FERROCHELATASE, CHLOROPLASTIC"/>
    <property type="match status" value="1"/>
</dbReference>
<comment type="caution">
    <text evidence="3">The sequence shown here is derived from an EMBL/GenBank/DDBJ whole genome shotgun (WGS) entry which is preliminary data.</text>
</comment>
<evidence type="ECO:0000256" key="1">
    <source>
        <dbReference type="ARBA" id="ARBA00022723"/>
    </source>
</evidence>
<keyword evidence="2" id="KW-0456">Lyase</keyword>
<dbReference type="SUPFAM" id="SSF53800">
    <property type="entry name" value="Chelatase"/>
    <property type="match status" value="1"/>
</dbReference>
<dbReference type="GO" id="GO:0046872">
    <property type="term" value="F:metal ion binding"/>
    <property type="evidence" value="ECO:0007669"/>
    <property type="project" value="UniProtKB-KW"/>
</dbReference>
<dbReference type="AlphaFoldDB" id="A0A501X554"/>
<dbReference type="GO" id="GO:0016829">
    <property type="term" value="F:lyase activity"/>
    <property type="evidence" value="ECO:0007669"/>
    <property type="project" value="UniProtKB-KW"/>
</dbReference>
<evidence type="ECO:0000313" key="4">
    <source>
        <dbReference type="Proteomes" id="UP000315901"/>
    </source>
</evidence>
<dbReference type="InterPro" id="IPR002762">
    <property type="entry name" value="CbiX-like"/>
</dbReference>
<organism evidence="3 4">
    <name type="scientific">Maribrevibacterium harenarium</name>
    <dbReference type="NCBI Taxonomy" id="2589817"/>
    <lineage>
        <taxon>Bacteria</taxon>
        <taxon>Pseudomonadati</taxon>
        <taxon>Pseudomonadota</taxon>
        <taxon>Gammaproteobacteria</taxon>
        <taxon>Oceanospirillales</taxon>
        <taxon>Oceanospirillaceae</taxon>
        <taxon>Maribrevibacterium</taxon>
    </lineage>
</organism>
<dbReference type="RefSeq" id="WP_140586582.1">
    <property type="nucleotide sequence ID" value="NZ_VFRR01000001.1"/>
</dbReference>
<protein>
    <submittedName>
        <fullName evidence="3">Cobalamin biosynthesis protein CbiX</fullName>
    </submittedName>
</protein>
<evidence type="ECO:0000256" key="2">
    <source>
        <dbReference type="ARBA" id="ARBA00023239"/>
    </source>
</evidence>
<accession>A0A501X554</accession>
<dbReference type="EMBL" id="VFRR01000001">
    <property type="protein sequence ID" value="TPE55537.1"/>
    <property type="molecule type" value="Genomic_DNA"/>
</dbReference>
<dbReference type="PANTHER" id="PTHR33542:SF3">
    <property type="entry name" value="SIROHYDROCHLORIN FERROCHELATASE, CHLOROPLASTIC"/>
    <property type="match status" value="1"/>
</dbReference>
<dbReference type="OrthoDB" id="9797895at2"/>
<reference evidence="3 4" key="1">
    <citation type="submission" date="2019-06" db="EMBL/GenBank/DDBJ databases">
        <title>A novel bacterium of genus Marinomonas, isolated from coastal sand.</title>
        <authorList>
            <person name="Huang H."/>
            <person name="Mo K."/>
            <person name="Hu Y."/>
        </authorList>
    </citation>
    <scope>NUCLEOTIDE SEQUENCE [LARGE SCALE GENOMIC DNA]</scope>
    <source>
        <strain evidence="3 4">HB171799</strain>
    </source>
</reference>
<gene>
    <name evidence="3" type="ORF">FJM67_00355</name>
</gene>
<dbReference type="CDD" id="cd03416">
    <property type="entry name" value="CbiX_SirB_N"/>
    <property type="match status" value="1"/>
</dbReference>
<keyword evidence="4" id="KW-1185">Reference proteome</keyword>
<evidence type="ECO:0000313" key="3">
    <source>
        <dbReference type="EMBL" id="TPE55537.1"/>
    </source>
</evidence>
<proteinExistence type="predicted"/>
<dbReference type="InterPro" id="IPR050963">
    <property type="entry name" value="Sirohydro_Cobaltochel/CbiX"/>
</dbReference>
<dbReference type="Proteomes" id="UP000315901">
    <property type="component" value="Unassembled WGS sequence"/>
</dbReference>
<keyword evidence="1" id="KW-0479">Metal-binding</keyword>
<sequence length="124" mass="13559">MNLSHFDHVILLAHGSPASSWKAPFEALLDDVQAQVGREKVSLAYMELTTPSLEQVAASLSDSVKTIAVYPIFFAVGRHLREDVPKQLMQLNSDQRQFTLLEPIGSDPVVKAALSRAITSKLTG</sequence>